<dbReference type="STRING" id="649639.Bcell_2704"/>
<gene>
    <name evidence="1" type="ordered locus">Bcell_2704</name>
</gene>
<dbReference type="Pfam" id="PF13814">
    <property type="entry name" value="Replic_Relax"/>
    <property type="match status" value="1"/>
</dbReference>
<proteinExistence type="predicted"/>
<dbReference type="RefSeq" id="WP_013489292.1">
    <property type="nucleotide sequence ID" value="NC_014829.1"/>
</dbReference>
<dbReference type="HOGENOM" id="CLU_1154577_0_0_9"/>
<sequence length="240" mass="28379">MLKERELQILQSIANLRFMNSQQIHTLHGYNGKYGERVTRRKLNELEKKKMLKSFQPSAYEKKIYYLTKTAAKELSHFTGIEGIKTLKKNDKSMHQVMVSEIYIQLQKCRIGQVKRYKVEDKIHEDLLVDAFVEYRLRSTGKKKLIFVEADRGTESAVIIEEKFKKYDYLYRSHKFQNMYGIFPDILFITNSNTRKRVLLNLSNRFSNLRVITGTLDEFISSPQEFIRVTNPNPIKLKVK</sequence>
<accession>E6TVE2</accession>
<evidence type="ECO:0008006" key="3">
    <source>
        <dbReference type="Google" id="ProtNLM"/>
    </source>
</evidence>
<keyword evidence="2" id="KW-1185">Reference proteome</keyword>
<dbReference type="Proteomes" id="UP000001401">
    <property type="component" value="Chromosome"/>
</dbReference>
<dbReference type="InterPro" id="IPR025855">
    <property type="entry name" value="Replic_Relax"/>
</dbReference>
<dbReference type="KEGG" id="bco:Bcell_2704"/>
<evidence type="ECO:0000313" key="2">
    <source>
        <dbReference type="Proteomes" id="UP000001401"/>
    </source>
</evidence>
<protein>
    <recommendedName>
        <fullName evidence="3">Replication-relaxation</fullName>
    </recommendedName>
</protein>
<name>E6TVE2_EVAC2</name>
<evidence type="ECO:0000313" key="1">
    <source>
        <dbReference type="EMBL" id="ADU30959.1"/>
    </source>
</evidence>
<dbReference type="EMBL" id="CP002394">
    <property type="protein sequence ID" value="ADU30959.1"/>
    <property type="molecule type" value="Genomic_DNA"/>
</dbReference>
<reference evidence="1" key="1">
    <citation type="submission" date="2010-12" db="EMBL/GenBank/DDBJ databases">
        <title>Complete sequence of Bacillus cellulosilyticus DSM 2522.</title>
        <authorList>
            <consortium name="US DOE Joint Genome Institute"/>
            <person name="Lucas S."/>
            <person name="Copeland A."/>
            <person name="Lapidus A."/>
            <person name="Cheng J.-F."/>
            <person name="Bruce D."/>
            <person name="Goodwin L."/>
            <person name="Pitluck S."/>
            <person name="Chertkov O."/>
            <person name="Detter J.C."/>
            <person name="Han C."/>
            <person name="Tapia R."/>
            <person name="Land M."/>
            <person name="Hauser L."/>
            <person name="Jeffries C."/>
            <person name="Kyrpides N."/>
            <person name="Ivanova N."/>
            <person name="Mikhailova N."/>
            <person name="Brumm P."/>
            <person name="Mead D."/>
            <person name="Woyke T."/>
        </authorList>
    </citation>
    <scope>NUCLEOTIDE SEQUENCE [LARGE SCALE GENOMIC DNA]</scope>
    <source>
        <strain evidence="1">DSM 2522</strain>
    </source>
</reference>
<dbReference type="AlphaFoldDB" id="E6TVE2"/>
<organism evidence="1 2">
    <name type="scientific">Evansella cellulosilytica (strain ATCC 21833 / DSM 2522 / FERM P-1141 / JCM 9156 / N-4)</name>
    <name type="common">Bacillus cellulosilyticus</name>
    <dbReference type="NCBI Taxonomy" id="649639"/>
    <lineage>
        <taxon>Bacteria</taxon>
        <taxon>Bacillati</taxon>
        <taxon>Bacillota</taxon>
        <taxon>Bacilli</taxon>
        <taxon>Bacillales</taxon>
        <taxon>Bacillaceae</taxon>
        <taxon>Evansella</taxon>
    </lineage>
</organism>